<evidence type="ECO:0000256" key="1">
    <source>
        <dbReference type="ARBA" id="ARBA00006082"/>
    </source>
</evidence>
<proteinExistence type="inferred from homology"/>
<dbReference type="Proteomes" id="UP000236544">
    <property type="component" value="Unassembled WGS sequence"/>
</dbReference>
<dbReference type="InterPro" id="IPR042120">
    <property type="entry name" value="MutL_C_dimsub"/>
</dbReference>
<keyword evidence="4" id="KW-1185">Reference proteome</keyword>
<dbReference type="InterPro" id="IPR042121">
    <property type="entry name" value="MutL_C_regsub"/>
</dbReference>
<dbReference type="GO" id="GO:0140664">
    <property type="term" value="F:ATP-dependent DNA damage sensor activity"/>
    <property type="evidence" value="ECO:0007669"/>
    <property type="project" value="InterPro"/>
</dbReference>
<sequence>MPQDIQKLTDDVANSLLSGASIDCITTALRLILQNSIDANASEITVSLDLRNRALTVSDNGLGMTRQDLSCFGRQNHTSKHNGSEVGYPKTYGFKGCSIFDISNVAKVTVISRHEKALSGWMKKLGGSVGYISCPVTETEKPEKGTIVTVKDFFHNLPVRSKNLERSKTGKILDQVRFDVFEVLVSHPEVKICVNTGDGFEGETKLLETRGVESSLPDANRLLLCLQDVFGLEAESSTLKPVHAEFTDCVIDGLISEEPRYHRKIHLLFVNGLRCEDPALLRPISRAFGNVRSHWNQVGGRSGYEIYVLKISMPTCNHKGAGGRHLIDLETQQRQIIHALVFKLIESIFKVRLNPCDTNVSKTLKRSTSSKMLKRLNDSFWLGSEFEGGRSFVLKKPKAQSSTHRDCFKPISTSINLDTAVQTGGHKEGIVEAIQESNMSSFLTHREHTVDRSLFSRIHVVNQVDKKFLLLKSFDSNPDLLSLILLDQHAADERIKYESLLHGFIWGLLTAPHLHIRKAHIKMDLSLKEYSTFQQYKNELYQWGILYEEKPSKDFRCCIRITALPEPLQNRSTDALKNGIMQYAYDLRQLRKNRFRNHTFKNSDLGAAQNFAWWNYLNSMPTVINDSLKSKACRSAIMFGDPLSPQECALLVEMLGKCRNPFYCAHGRPSMVPVFTESKHSHMNSIGGLNLEDYRLS</sequence>
<dbReference type="GO" id="GO:0032300">
    <property type="term" value="C:mismatch repair complex"/>
    <property type="evidence" value="ECO:0007669"/>
    <property type="project" value="InterPro"/>
</dbReference>
<dbReference type="SMART" id="SM00853">
    <property type="entry name" value="MutL_C"/>
    <property type="match status" value="1"/>
</dbReference>
<dbReference type="OrthoDB" id="429932at2759"/>
<dbReference type="GO" id="GO:0016887">
    <property type="term" value="F:ATP hydrolysis activity"/>
    <property type="evidence" value="ECO:0007669"/>
    <property type="project" value="InterPro"/>
</dbReference>
<dbReference type="Pfam" id="PF13589">
    <property type="entry name" value="HATPase_c_3"/>
    <property type="match status" value="1"/>
</dbReference>
<dbReference type="SUPFAM" id="SSF55874">
    <property type="entry name" value="ATPase domain of HSP90 chaperone/DNA topoisomerase II/histidine kinase"/>
    <property type="match status" value="1"/>
</dbReference>
<dbReference type="Gene3D" id="3.30.1370.100">
    <property type="entry name" value="MutL, C-terminal domain, regulatory subdomain"/>
    <property type="match status" value="1"/>
</dbReference>
<accession>A0A0P1KM23</accession>
<dbReference type="Gene3D" id="3.30.565.10">
    <property type="entry name" value="Histidine kinase-like ATPase, C-terminal domain"/>
    <property type="match status" value="1"/>
</dbReference>
<evidence type="ECO:0000313" key="4">
    <source>
        <dbReference type="Proteomes" id="UP000236544"/>
    </source>
</evidence>
<dbReference type="PANTHER" id="PTHR10073">
    <property type="entry name" value="DNA MISMATCH REPAIR PROTEIN MLH, PMS, MUTL"/>
    <property type="match status" value="1"/>
</dbReference>
<dbReference type="GO" id="GO:0005524">
    <property type="term" value="F:ATP binding"/>
    <property type="evidence" value="ECO:0007669"/>
    <property type="project" value="InterPro"/>
</dbReference>
<dbReference type="InterPro" id="IPR037198">
    <property type="entry name" value="MutL_C_sf"/>
</dbReference>
<dbReference type="Gene3D" id="3.30.1540.20">
    <property type="entry name" value="MutL, C-terminal domain, dimerisation subdomain"/>
    <property type="match status" value="1"/>
</dbReference>
<evidence type="ECO:0000259" key="2">
    <source>
        <dbReference type="SMART" id="SM00853"/>
    </source>
</evidence>
<dbReference type="InterPro" id="IPR014790">
    <property type="entry name" value="MutL_C"/>
</dbReference>
<dbReference type="InterPro" id="IPR036890">
    <property type="entry name" value="HATPase_C_sf"/>
</dbReference>
<dbReference type="PANTHER" id="PTHR10073:SF47">
    <property type="entry name" value="DNA MISMATCH REPAIR PROTEIN MLH3"/>
    <property type="match status" value="1"/>
</dbReference>
<feature type="domain" description="MutL C-terminal dimerisation" evidence="2">
    <location>
        <begin position="460"/>
        <end position="643"/>
    </location>
</feature>
<dbReference type="SUPFAM" id="SSF118116">
    <property type="entry name" value="DNA mismatch repair protein MutL"/>
    <property type="match status" value="1"/>
</dbReference>
<dbReference type="GO" id="GO:0006298">
    <property type="term" value="P:mismatch repair"/>
    <property type="evidence" value="ECO:0007669"/>
    <property type="project" value="InterPro"/>
</dbReference>
<protein>
    <submittedName>
        <fullName evidence="3">LAQU0S01e05402g1_1</fullName>
    </submittedName>
</protein>
<gene>
    <name evidence="3" type="ORF">LAQU0_S01e05402g</name>
</gene>
<dbReference type="Pfam" id="PF08676">
    <property type="entry name" value="MutL_C"/>
    <property type="match status" value="1"/>
</dbReference>
<evidence type="ECO:0000313" key="3">
    <source>
        <dbReference type="EMBL" id="CUS20384.1"/>
    </source>
</evidence>
<comment type="similarity">
    <text evidence="1">Belongs to the DNA mismatch repair MutL/HexB family.</text>
</comment>
<dbReference type="AlphaFoldDB" id="A0A0P1KM23"/>
<dbReference type="EMBL" id="LN890560">
    <property type="protein sequence ID" value="CUS20384.1"/>
    <property type="molecule type" value="Genomic_DNA"/>
</dbReference>
<dbReference type="InterPro" id="IPR038973">
    <property type="entry name" value="MutL/Mlh/Pms-like"/>
</dbReference>
<reference evidence="4" key="1">
    <citation type="submission" date="2015-10" db="EMBL/GenBank/DDBJ databases">
        <authorList>
            <person name="Devillers H."/>
        </authorList>
    </citation>
    <scope>NUCLEOTIDE SEQUENCE [LARGE SCALE GENOMIC DNA]</scope>
</reference>
<organism evidence="3 4">
    <name type="scientific">Lachancea quebecensis</name>
    <dbReference type="NCBI Taxonomy" id="1654605"/>
    <lineage>
        <taxon>Eukaryota</taxon>
        <taxon>Fungi</taxon>
        <taxon>Dikarya</taxon>
        <taxon>Ascomycota</taxon>
        <taxon>Saccharomycotina</taxon>
        <taxon>Saccharomycetes</taxon>
        <taxon>Saccharomycetales</taxon>
        <taxon>Saccharomycetaceae</taxon>
        <taxon>Lachancea</taxon>
    </lineage>
</organism>
<name>A0A0P1KM23_9SACH</name>